<sequence>MVKILAKVIAKTISGDLTFAVYYDLTEL</sequence>
<dbReference type="AlphaFoldDB" id="A0A382PHA6"/>
<evidence type="ECO:0000313" key="1">
    <source>
        <dbReference type="EMBL" id="SVC72789.1"/>
    </source>
</evidence>
<organism evidence="1">
    <name type="scientific">marine metagenome</name>
    <dbReference type="NCBI Taxonomy" id="408172"/>
    <lineage>
        <taxon>unclassified sequences</taxon>
        <taxon>metagenomes</taxon>
        <taxon>ecological metagenomes</taxon>
    </lineage>
</organism>
<protein>
    <submittedName>
        <fullName evidence="1">Uncharacterized protein</fullName>
    </submittedName>
</protein>
<accession>A0A382PHA6</accession>
<dbReference type="EMBL" id="UINC01107424">
    <property type="protein sequence ID" value="SVC72789.1"/>
    <property type="molecule type" value="Genomic_DNA"/>
</dbReference>
<reference evidence="1" key="1">
    <citation type="submission" date="2018-05" db="EMBL/GenBank/DDBJ databases">
        <authorList>
            <person name="Lanie J.A."/>
            <person name="Ng W.-L."/>
            <person name="Kazmierczak K.M."/>
            <person name="Andrzejewski T.M."/>
            <person name="Davidsen T.M."/>
            <person name="Wayne K.J."/>
            <person name="Tettelin H."/>
            <person name="Glass J.I."/>
            <person name="Rusch D."/>
            <person name="Podicherti R."/>
            <person name="Tsui H.-C.T."/>
            <person name="Winkler M.E."/>
        </authorList>
    </citation>
    <scope>NUCLEOTIDE SEQUENCE</scope>
</reference>
<gene>
    <name evidence="1" type="ORF">METZ01_LOCUS325643</name>
</gene>
<proteinExistence type="predicted"/>
<name>A0A382PHA6_9ZZZZ</name>